<dbReference type="InterPro" id="IPR013108">
    <property type="entry name" value="Amidohydro_3"/>
</dbReference>
<accession>A0ABP7CVD4</accession>
<dbReference type="InterPro" id="IPR011059">
    <property type="entry name" value="Metal-dep_hydrolase_composite"/>
</dbReference>
<dbReference type="InterPro" id="IPR050378">
    <property type="entry name" value="Metallo-dep_Hydrolases_sf"/>
</dbReference>
<keyword evidence="3" id="KW-1185">Reference proteome</keyword>
<dbReference type="SUPFAM" id="SSF51556">
    <property type="entry name" value="Metallo-dependent hydrolases"/>
    <property type="match status" value="1"/>
</dbReference>
<dbReference type="InterPro" id="IPR032466">
    <property type="entry name" value="Metal_Hydrolase"/>
</dbReference>
<reference evidence="3" key="1">
    <citation type="journal article" date="2019" name="Int. J. Syst. Evol. Microbiol.">
        <title>The Global Catalogue of Microorganisms (GCM) 10K type strain sequencing project: providing services to taxonomists for standard genome sequencing and annotation.</title>
        <authorList>
            <consortium name="The Broad Institute Genomics Platform"/>
            <consortium name="The Broad Institute Genome Sequencing Center for Infectious Disease"/>
            <person name="Wu L."/>
            <person name="Ma J."/>
        </authorList>
    </citation>
    <scope>NUCLEOTIDE SEQUENCE [LARGE SCALE GENOMIC DNA]</scope>
    <source>
        <strain evidence="3">JCM 16548</strain>
    </source>
</reference>
<dbReference type="Gene3D" id="3.20.20.140">
    <property type="entry name" value="Metal-dependent hydrolases"/>
    <property type="match status" value="2"/>
</dbReference>
<dbReference type="RefSeq" id="WP_344811040.1">
    <property type="nucleotide sequence ID" value="NZ_BAAAYX010000002.1"/>
</dbReference>
<organism evidence="2 3">
    <name type="scientific">Microlunatus aurantiacus</name>
    <dbReference type="NCBI Taxonomy" id="446786"/>
    <lineage>
        <taxon>Bacteria</taxon>
        <taxon>Bacillati</taxon>
        <taxon>Actinomycetota</taxon>
        <taxon>Actinomycetes</taxon>
        <taxon>Propionibacteriales</taxon>
        <taxon>Propionibacteriaceae</taxon>
        <taxon>Microlunatus</taxon>
    </lineage>
</organism>
<gene>
    <name evidence="2" type="ORF">GCM10022204_08660</name>
</gene>
<comment type="caution">
    <text evidence="2">The sequence shown here is derived from an EMBL/GenBank/DDBJ whole genome shotgun (WGS) entry which is preliminary data.</text>
</comment>
<dbReference type="Pfam" id="PF07969">
    <property type="entry name" value="Amidohydro_3"/>
    <property type="match status" value="1"/>
</dbReference>
<dbReference type="PANTHER" id="PTHR11647:SF1">
    <property type="entry name" value="COLLAPSIN RESPONSE MEDIATOR PROTEIN"/>
    <property type="match status" value="1"/>
</dbReference>
<proteinExistence type="predicted"/>
<evidence type="ECO:0000313" key="3">
    <source>
        <dbReference type="Proteomes" id="UP001500051"/>
    </source>
</evidence>
<dbReference type="CDD" id="cd01297">
    <property type="entry name" value="D-aminoacylase"/>
    <property type="match status" value="1"/>
</dbReference>
<evidence type="ECO:0000259" key="1">
    <source>
        <dbReference type="Pfam" id="PF07969"/>
    </source>
</evidence>
<feature type="domain" description="Amidohydrolase 3" evidence="1">
    <location>
        <begin position="46"/>
        <end position="511"/>
    </location>
</feature>
<dbReference type="PANTHER" id="PTHR11647">
    <property type="entry name" value="HYDRANTOINASE/DIHYDROPYRIMIDINASE FAMILY MEMBER"/>
    <property type="match status" value="1"/>
</dbReference>
<dbReference type="EMBL" id="BAAAYX010000002">
    <property type="protein sequence ID" value="GAA3695157.1"/>
    <property type="molecule type" value="Genomic_DNA"/>
</dbReference>
<evidence type="ECO:0000313" key="2">
    <source>
        <dbReference type="EMBL" id="GAA3695157.1"/>
    </source>
</evidence>
<dbReference type="SUPFAM" id="SSF51338">
    <property type="entry name" value="Composite domain of metallo-dependent hydrolases"/>
    <property type="match status" value="1"/>
</dbReference>
<protein>
    <submittedName>
        <fullName evidence="2">D-aminoacylase</fullName>
    </submittedName>
</protein>
<sequence>MTDDLLITDALVVDGTGAPGRPADVTIAGDRIVAIDPVGDAAPARRVIRADGRVLAPGFIDLHAHSDVALLVDHDHLAKVSQGVTCEVLGQDGLSYAPADEVTAGQLRRQLAGWNGDPERALGWPRVSDYLDALDQGIAVHAAYLVPQGTVRLQVVGQEDRPATAAERVEMAAVVRQGLRDGAVGLSSGLTYPPGMYADTDELVELCRVVAAAGGYFAPHHRSYGRGALAAYEEMIMVARRSGCGLHLTHATLNFDVNAGRAGELLTMIDNALDDGLDITLDTYPYLAGSTSLVALLPRWATAGGPDAITARLADPDARARIGHALEVTGSEGCHGCPVDWTTIEISGVGDPRLSEVVGRTVAQLAVLRGVAPVDAYADLVLADRLATTILQHVGHEENVRAIMRHRVHTGGSDAILVGAKPHPRAWGTFPRYLAHYVRELGVLDLADCVHHLTGRAAARLRLVDRGLVRVGHHADLVLFDPDRVQDTATYAHPRQQATGIDWVLVDGEPVLADGVRTPARPGRALRRTATGTRALDR</sequence>
<dbReference type="Proteomes" id="UP001500051">
    <property type="component" value="Unassembled WGS sequence"/>
</dbReference>
<name>A0ABP7CVD4_9ACTN</name>